<reference evidence="6 7" key="1">
    <citation type="submission" date="2023-07" db="EMBL/GenBank/DDBJ databases">
        <title>Genomic Encyclopedia of Type Strains, Phase IV (KMG-IV): sequencing the most valuable type-strain genomes for metagenomic binning, comparative biology and taxonomic classification.</title>
        <authorList>
            <person name="Goeker M."/>
        </authorList>
    </citation>
    <scope>NUCLEOTIDE SEQUENCE [LARGE SCALE GENOMIC DNA]</scope>
    <source>
        <strain evidence="6 7">DSM 15561</strain>
    </source>
</reference>
<dbReference type="GO" id="GO:0003677">
    <property type="term" value="F:DNA binding"/>
    <property type="evidence" value="ECO:0007669"/>
    <property type="project" value="UniProtKB-KW"/>
</dbReference>
<feature type="region of interest" description="Disordered" evidence="4">
    <location>
        <begin position="128"/>
        <end position="148"/>
    </location>
</feature>
<dbReference type="PROSITE" id="PS50937">
    <property type="entry name" value="HTH_MERR_2"/>
    <property type="match status" value="1"/>
</dbReference>
<accession>A0ABU0LPX7</accession>
<dbReference type="SMART" id="SM00422">
    <property type="entry name" value="HTH_MERR"/>
    <property type="match status" value="1"/>
</dbReference>
<dbReference type="Pfam" id="PF00376">
    <property type="entry name" value="MerR"/>
    <property type="match status" value="1"/>
</dbReference>
<dbReference type="Pfam" id="PF09278">
    <property type="entry name" value="MerR-DNA-bind"/>
    <property type="match status" value="1"/>
</dbReference>
<keyword evidence="1" id="KW-0805">Transcription regulation</keyword>
<feature type="compositionally biased region" description="Basic and acidic residues" evidence="4">
    <location>
        <begin position="128"/>
        <end position="141"/>
    </location>
</feature>
<dbReference type="InterPro" id="IPR015358">
    <property type="entry name" value="Tscrpt_reg_MerR_DNA-bd"/>
</dbReference>
<dbReference type="InterPro" id="IPR000551">
    <property type="entry name" value="MerR-type_HTH_dom"/>
</dbReference>
<evidence type="ECO:0000313" key="7">
    <source>
        <dbReference type="Proteomes" id="UP001235094"/>
    </source>
</evidence>
<evidence type="ECO:0000313" key="6">
    <source>
        <dbReference type="EMBL" id="MDQ0510734.1"/>
    </source>
</evidence>
<dbReference type="InterPro" id="IPR009061">
    <property type="entry name" value="DNA-bd_dom_put_sf"/>
</dbReference>
<sequence length="148" mass="16216">MKFLDIGEVAEKSGNKPSALRYYEEAGLISSVSRHGLRRQFAPEVLLQLKLIAMGKSAGFSLHEIAGMFGRNGMPDLPRATLHAKADEIDRQIRELTALRDTLRHVADCPAPSHMECPTFQRLVDAAGKRGERGGKAEKPAKNGIRPA</sequence>
<keyword evidence="7" id="KW-1185">Reference proteome</keyword>
<keyword evidence="3" id="KW-0804">Transcription</keyword>
<dbReference type="SUPFAM" id="SSF46955">
    <property type="entry name" value="Putative DNA-binding domain"/>
    <property type="match status" value="1"/>
</dbReference>
<dbReference type="Proteomes" id="UP001235094">
    <property type="component" value="Unassembled WGS sequence"/>
</dbReference>
<proteinExistence type="predicted"/>
<protein>
    <submittedName>
        <fullName evidence="6">DNA-binding transcriptional MerR regulator</fullName>
    </submittedName>
</protein>
<dbReference type="Gene3D" id="1.10.1660.10">
    <property type="match status" value="1"/>
</dbReference>
<dbReference type="PANTHER" id="PTHR30204:SF97">
    <property type="entry name" value="MERR FAMILY REGULATORY PROTEIN"/>
    <property type="match status" value="1"/>
</dbReference>
<dbReference type="RefSeq" id="WP_306889456.1">
    <property type="nucleotide sequence ID" value="NZ_JAUSVR010000004.1"/>
</dbReference>
<evidence type="ECO:0000256" key="2">
    <source>
        <dbReference type="ARBA" id="ARBA00023125"/>
    </source>
</evidence>
<organism evidence="6 7">
    <name type="scientific">Ancylobacter amanitiformis</name>
    <dbReference type="NCBI Taxonomy" id="217069"/>
    <lineage>
        <taxon>Bacteria</taxon>
        <taxon>Pseudomonadati</taxon>
        <taxon>Pseudomonadota</taxon>
        <taxon>Alphaproteobacteria</taxon>
        <taxon>Hyphomicrobiales</taxon>
        <taxon>Xanthobacteraceae</taxon>
        <taxon>Ancylobacter</taxon>
    </lineage>
</organism>
<dbReference type="InterPro" id="IPR047057">
    <property type="entry name" value="MerR_fam"/>
</dbReference>
<dbReference type="EMBL" id="JAUSVR010000004">
    <property type="protein sequence ID" value="MDQ0510734.1"/>
    <property type="molecule type" value="Genomic_DNA"/>
</dbReference>
<dbReference type="CDD" id="cd04781">
    <property type="entry name" value="HTH_MerR-like_sg6"/>
    <property type="match status" value="1"/>
</dbReference>
<gene>
    <name evidence="6" type="ORF">QOZ99_001622</name>
</gene>
<keyword evidence="2 6" id="KW-0238">DNA-binding</keyword>
<feature type="domain" description="HTH merR-type" evidence="5">
    <location>
        <begin position="1"/>
        <end position="71"/>
    </location>
</feature>
<evidence type="ECO:0000256" key="4">
    <source>
        <dbReference type="SAM" id="MobiDB-lite"/>
    </source>
</evidence>
<evidence type="ECO:0000256" key="1">
    <source>
        <dbReference type="ARBA" id="ARBA00023015"/>
    </source>
</evidence>
<name>A0ABU0LPX7_9HYPH</name>
<dbReference type="PANTHER" id="PTHR30204">
    <property type="entry name" value="REDOX-CYCLING DRUG-SENSING TRANSCRIPTIONAL ACTIVATOR SOXR"/>
    <property type="match status" value="1"/>
</dbReference>
<comment type="caution">
    <text evidence="6">The sequence shown here is derived from an EMBL/GenBank/DDBJ whole genome shotgun (WGS) entry which is preliminary data.</text>
</comment>
<evidence type="ECO:0000256" key="3">
    <source>
        <dbReference type="ARBA" id="ARBA00023163"/>
    </source>
</evidence>
<evidence type="ECO:0000259" key="5">
    <source>
        <dbReference type="PROSITE" id="PS50937"/>
    </source>
</evidence>